<dbReference type="InterPro" id="IPR014436">
    <property type="entry name" value="Extradiol_dOase_DODA"/>
</dbReference>
<name>A0AAW1QUN5_9CHLO</name>
<organism evidence="7 8">
    <name type="scientific">Elliptochloris bilobata</name>
    <dbReference type="NCBI Taxonomy" id="381761"/>
    <lineage>
        <taxon>Eukaryota</taxon>
        <taxon>Viridiplantae</taxon>
        <taxon>Chlorophyta</taxon>
        <taxon>core chlorophytes</taxon>
        <taxon>Trebouxiophyceae</taxon>
        <taxon>Trebouxiophyceae incertae sedis</taxon>
        <taxon>Elliptochloris clade</taxon>
        <taxon>Elliptochloris</taxon>
    </lineage>
</organism>
<dbReference type="PIRSF" id="PIRSF006157">
    <property type="entry name" value="Doxgns_DODA"/>
    <property type="match status" value="1"/>
</dbReference>
<evidence type="ECO:0000256" key="1">
    <source>
        <dbReference type="ARBA" id="ARBA00001947"/>
    </source>
</evidence>
<evidence type="ECO:0000313" key="7">
    <source>
        <dbReference type="EMBL" id="KAK9824983.1"/>
    </source>
</evidence>
<keyword evidence="3" id="KW-0479">Metal-binding</keyword>
<comment type="cofactor">
    <cofactor evidence="1">
        <name>Zn(2+)</name>
        <dbReference type="ChEBI" id="CHEBI:29105"/>
    </cofactor>
</comment>
<feature type="domain" description="Extradiol ring-cleavage dioxygenase class III enzyme subunit B" evidence="6">
    <location>
        <begin position="39"/>
        <end position="262"/>
    </location>
</feature>
<protein>
    <recommendedName>
        <fullName evidence="6">Extradiol ring-cleavage dioxygenase class III enzyme subunit B domain-containing protein</fullName>
    </recommendedName>
</protein>
<dbReference type="GO" id="GO:0008198">
    <property type="term" value="F:ferrous iron binding"/>
    <property type="evidence" value="ECO:0007669"/>
    <property type="project" value="InterPro"/>
</dbReference>
<accession>A0AAW1QUN5</accession>
<dbReference type="AlphaFoldDB" id="A0AAW1QUN5"/>
<evidence type="ECO:0000313" key="8">
    <source>
        <dbReference type="Proteomes" id="UP001445335"/>
    </source>
</evidence>
<proteinExistence type="inferred from homology"/>
<keyword evidence="5" id="KW-0560">Oxidoreductase</keyword>
<dbReference type="PANTHER" id="PTHR30096">
    <property type="entry name" value="4,5-DOPA DIOXYGENASE EXTRADIOL-LIKE PROTEIN"/>
    <property type="match status" value="1"/>
</dbReference>
<gene>
    <name evidence="7" type="ORF">WJX81_002864</name>
</gene>
<dbReference type="InterPro" id="IPR004183">
    <property type="entry name" value="Xdiol_dOase_suB"/>
</dbReference>
<sequence>MNGTVPKMPAYFLAHGGGPMPLFNDPSHEGLIEHLRGLEAALPHPPRALVVISAHWETAKPTVTSGQQPELIYDYSSFPKEAYEVKYAAPGEPALAHRIVELLRGTGIDAAEDSARGWDHGVFVPLKLAFPAAALPVVELSVLSSLDPEAHVAIGEALAPLRDEGVLLLGSGLSFHNMSSFMRARKAESIGNVSQGIILLKGAAEKAKEFDAALAGVLTDPAHSREERRAALVRWAELPEARFAQPREEHLLPLHVVAGAAKCGVATADFSGDLMGVKVSAFKFA</sequence>
<evidence type="ECO:0000256" key="3">
    <source>
        <dbReference type="ARBA" id="ARBA00022723"/>
    </source>
</evidence>
<evidence type="ECO:0000259" key="6">
    <source>
        <dbReference type="Pfam" id="PF02900"/>
    </source>
</evidence>
<comment type="caution">
    <text evidence="7">The sequence shown here is derived from an EMBL/GenBank/DDBJ whole genome shotgun (WGS) entry which is preliminary data.</text>
</comment>
<keyword evidence="4" id="KW-0862">Zinc</keyword>
<dbReference type="CDD" id="cd07363">
    <property type="entry name" value="45_DOPA_Dioxygenase"/>
    <property type="match status" value="1"/>
</dbReference>
<dbReference type="EMBL" id="JALJOU010000078">
    <property type="protein sequence ID" value="KAK9824983.1"/>
    <property type="molecule type" value="Genomic_DNA"/>
</dbReference>
<keyword evidence="8" id="KW-1185">Reference proteome</keyword>
<dbReference type="Gene3D" id="3.40.830.10">
    <property type="entry name" value="LigB-like"/>
    <property type="match status" value="1"/>
</dbReference>
<dbReference type="GO" id="GO:0016702">
    <property type="term" value="F:oxidoreductase activity, acting on single donors with incorporation of molecular oxygen, incorporation of two atoms of oxygen"/>
    <property type="evidence" value="ECO:0007669"/>
    <property type="project" value="UniProtKB-ARBA"/>
</dbReference>
<dbReference type="PANTHER" id="PTHR30096:SF0">
    <property type="entry name" value="4,5-DOPA DIOXYGENASE EXTRADIOL-LIKE PROTEIN"/>
    <property type="match status" value="1"/>
</dbReference>
<dbReference type="Proteomes" id="UP001445335">
    <property type="component" value="Unassembled WGS sequence"/>
</dbReference>
<comment type="similarity">
    <text evidence="2">Belongs to the DODA-type extradiol aromatic ring-opening dioxygenase family.</text>
</comment>
<evidence type="ECO:0000256" key="5">
    <source>
        <dbReference type="ARBA" id="ARBA00023002"/>
    </source>
</evidence>
<reference evidence="7 8" key="1">
    <citation type="journal article" date="2024" name="Nat. Commun.">
        <title>Phylogenomics reveals the evolutionary origins of lichenization in chlorophyte algae.</title>
        <authorList>
            <person name="Puginier C."/>
            <person name="Libourel C."/>
            <person name="Otte J."/>
            <person name="Skaloud P."/>
            <person name="Haon M."/>
            <person name="Grisel S."/>
            <person name="Petersen M."/>
            <person name="Berrin J.G."/>
            <person name="Delaux P.M."/>
            <person name="Dal Grande F."/>
            <person name="Keller J."/>
        </authorList>
    </citation>
    <scope>NUCLEOTIDE SEQUENCE [LARGE SCALE GENOMIC DNA]</scope>
    <source>
        <strain evidence="7 8">SAG 245.80</strain>
    </source>
</reference>
<dbReference type="Pfam" id="PF02900">
    <property type="entry name" value="LigB"/>
    <property type="match status" value="1"/>
</dbReference>
<evidence type="ECO:0000256" key="4">
    <source>
        <dbReference type="ARBA" id="ARBA00022833"/>
    </source>
</evidence>
<dbReference type="GO" id="GO:0008270">
    <property type="term" value="F:zinc ion binding"/>
    <property type="evidence" value="ECO:0007669"/>
    <property type="project" value="InterPro"/>
</dbReference>
<dbReference type="SUPFAM" id="SSF53213">
    <property type="entry name" value="LigB-like"/>
    <property type="match status" value="1"/>
</dbReference>
<evidence type="ECO:0000256" key="2">
    <source>
        <dbReference type="ARBA" id="ARBA00007581"/>
    </source>
</evidence>